<keyword evidence="2" id="KW-1185">Reference proteome</keyword>
<dbReference type="PROSITE" id="PS50878">
    <property type="entry name" value="RT_POL"/>
    <property type="match status" value="1"/>
</dbReference>
<sequence length="562" mass="64973">MTEPFNIDEIKQAVFQLGGDKAPSPDGFPLRFYQVRWDTVKEDIMRLFQEMFEGRLSTNPIDYTYICLIPKKEGATRANDYRPISLLNGIQKILSKVLANRLEQVMDNLISPSQSAFLKGRNITDAYVTVAELLSWGNKKAIEGVTVKVDFEKAYDRIDWSFLFRILRWWGFDDKWCGWIEQCVCHAKAAILINGEATNWIKTKRGVRQGDPLSSFLFLLVAECLSRLTNEAIRNNLLKVFKAPNWAIKRIEALRRDFFWTSGLNSAGKGCLLAWKNICKSKREGGLGILDVGAMNCALLTKWWWKFQQAPHLQWNRVIRDLYYIRRRPLMEGRSFRPQSHWWKGVLSLKSIFKWGSTYKLGNGNSIDFWLDRWCGETTLGSAFPKIYQISNRRYLKVSEVLTEDGWNWNGIFGIDSEILIGLEDDIAELKDRLSHFYLGQSPDQIFWRWSSNRLFSVKSTYLALTDGGTRDPGLNEIWGLHIPLKVKVFCWLALKKRLPTTDLLAKRGWVGNTVCVLCGVEDESVDHLFTRCVFTKFIIVMEVTGIQVTDLDNDVIRVWEI</sequence>
<evidence type="ECO:0000313" key="3">
    <source>
        <dbReference type="RefSeq" id="XP_020109325.1"/>
    </source>
</evidence>
<dbReference type="SUPFAM" id="SSF56672">
    <property type="entry name" value="DNA/RNA polymerases"/>
    <property type="match status" value="1"/>
</dbReference>
<gene>
    <name evidence="3" type="primary">LOC109724810</name>
</gene>
<reference evidence="3" key="2">
    <citation type="submission" date="2025-08" db="UniProtKB">
        <authorList>
            <consortium name="RefSeq"/>
        </authorList>
    </citation>
    <scope>IDENTIFICATION</scope>
    <source>
        <tissue evidence="3">Leaf</tissue>
    </source>
</reference>
<name>A0A6P5GUV7_ANACO</name>
<dbReference type="InterPro" id="IPR000477">
    <property type="entry name" value="RT_dom"/>
</dbReference>
<accession>A0A6P5GUV7</accession>
<dbReference type="PANTHER" id="PTHR31635">
    <property type="entry name" value="REVERSE TRANSCRIPTASE DOMAIN-CONTAINING PROTEIN-RELATED"/>
    <property type="match status" value="1"/>
</dbReference>
<dbReference type="AlphaFoldDB" id="A0A6P5GUV7"/>
<dbReference type="PANTHER" id="PTHR31635:SF196">
    <property type="entry name" value="REVERSE TRANSCRIPTASE DOMAIN-CONTAINING PROTEIN-RELATED"/>
    <property type="match status" value="1"/>
</dbReference>
<dbReference type="GeneID" id="109724810"/>
<reference evidence="2" key="1">
    <citation type="journal article" date="2015" name="Nat. Genet.">
        <title>The pineapple genome and the evolution of CAM photosynthesis.</title>
        <authorList>
            <person name="Ming R."/>
            <person name="VanBuren R."/>
            <person name="Wai C.M."/>
            <person name="Tang H."/>
            <person name="Schatz M.C."/>
            <person name="Bowers J.E."/>
            <person name="Lyons E."/>
            <person name="Wang M.L."/>
            <person name="Chen J."/>
            <person name="Biggers E."/>
            <person name="Zhang J."/>
            <person name="Huang L."/>
            <person name="Zhang L."/>
            <person name="Miao W."/>
            <person name="Zhang J."/>
            <person name="Ye Z."/>
            <person name="Miao C."/>
            <person name="Lin Z."/>
            <person name="Wang H."/>
            <person name="Zhou H."/>
            <person name="Yim W.C."/>
            <person name="Priest H.D."/>
            <person name="Zheng C."/>
            <person name="Woodhouse M."/>
            <person name="Edger P.P."/>
            <person name="Guyot R."/>
            <person name="Guo H.B."/>
            <person name="Guo H."/>
            <person name="Zheng G."/>
            <person name="Singh R."/>
            <person name="Sharma A."/>
            <person name="Min X."/>
            <person name="Zheng Y."/>
            <person name="Lee H."/>
            <person name="Gurtowski J."/>
            <person name="Sedlazeck F.J."/>
            <person name="Harkess A."/>
            <person name="McKain M.R."/>
            <person name="Liao Z."/>
            <person name="Fang J."/>
            <person name="Liu J."/>
            <person name="Zhang X."/>
            <person name="Zhang Q."/>
            <person name="Hu W."/>
            <person name="Qin Y."/>
            <person name="Wang K."/>
            <person name="Chen L.Y."/>
            <person name="Shirley N."/>
            <person name="Lin Y.R."/>
            <person name="Liu L.Y."/>
            <person name="Hernandez A.G."/>
            <person name="Wright C.L."/>
            <person name="Bulone V."/>
            <person name="Tuskan G.A."/>
            <person name="Heath K."/>
            <person name="Zee F."/>
            <person name="Moore P.H."/>
            <person name="Sunkar R."/>
            <person name="Leebens-Mack J.H."/>
            <person name="Mockler T."/>
            <person name="Bennetzen J.L."/>
            <person name="Freeling M."/>
            <person name="Sankoff D."/>
            <person name="Paterson A.H."/>
            <person name="Zhu X."/>
            <person name="Yang X."/>
            <person name="Smith J.A."/>
            <person name="Cushman J.C."/>
            <person name="Paull R.E."/>
            <person name="Yu Q."/>
        </authorList>
    </citation>
    <scope>NUCLEOTIDE SEQUENCE [LARGE SCALE GENOMIC DNA]</scope>
    <source>
        <strain evidence="2">cv. F153</strain>
    </source>
</reference>
<dbReference type="RefSeq" id="XP_020109325.1">
    <property type="nucleotide sequence ID" value="XM_020253736.1"/>
</dbReference>
<evidence type="ECO:0000259" key="1">
    <source>
        <dbReference type="PROSITE" id="PS50878"/>
    </source>
</evidence>
<dbReference type="Proteomes" id="UP000515123">
    <property type="component" value="Linkage group 19"/>
</dbReference>
<proteinExistence type="predicted"/>
<dbReference type="CDD" id="cd01650">
    <property type="entry name" value="RT_nLTR_like"/>
    <property type="match status" value="1"/>
</dbReference>
<protein>
    <submittedName>
        <fullName evidence="3">Uncharacterized protein LOC109724810</fullName>
    </submittedName>
</protein>
<organism evidence="2 3">
    <name type="scientific">Ananas comosus</name>
    <name type="common">Pineapple</name>
    <name type="synonym">Ananas ananas</name>
    <dbReference type="NCBI Taxonomy" id="4615"/>
    <lineage>
        <taxon>Eukaryota</taxon>
        <taxon>Viridiplantae</taxon>
        <taxon>Streptophyta</taxon>
        <taxon>Embryophyta</taxon>
        <taxon>Tracheophyta</taxon>
        <taxon>Spermatophyta</taxon>
        <taxon>Magnoliopsida</taxon>
        <taxon>Liliopsida</taxon>
        <taxon>Poales</taxon>
        <taxon>Bromeliaceae</taxon>
        <taxon>Bromelioideae</taxon>
        <taxon>Ananas</taxon>
    </lineage>
</organism>
<dbReference type="InterPro" id="IPR043502">
    <property type="entry name" value="DNA/RNA_pol_sf"/>
</dbReference>
<dbReference type="Pfam" id="PF00078">
    <property type="entry name" value="RVT_1"/>
    <property type="match status" value="1"/>
</dbReference>
<feature type="domain" description="Reverse transcriptase" evidence="1">
    <location>
        <begin position="50"/>
        <end position="320"/>
    </location>
</feature>
<dbReference type="InterPro" id="IPR026960">
    <property type="entry name" value="RVT-Znf"/>
</dbReference>
<evidence type="ECO:0000313" key="2">
    <source>
        <dbReference type="Proteomes" id="UP000515123"/>
    </source>
</evidence>
<dbReference type="OrthoDB" id="690751at2759"/>
<dbReference type="Pfam" id="PF13966">
    <property type="entry name" value="zf-RVT"/>
    <property type="match status" value="1"/>
</dbReference>